<dbReference type="SUPFAM" id="SSF88946">
    <property type="entry name" value="Sigma2 domain of RNA polymerase sigma factors"/>
    <property type="match status" value="1"/>
</dbReference>
<keyword evidence="4" id="KW-0804">Transcription</keyword>
<dbReference type="GO" id="GO:0003677">
    <property type="term" value="F:DNA binding"/>
    <property type="evidence" value="ECO:0007669"/>
    <property type="project" value="InterPro"/>
</dbReference>
<sequence length="193" mass="22513">MSVQHRPSVLVEYPLNTGVESDFDYIYLTYFAPLCYFASKFVDDQAVDIVNSLFAKLWTSEIVLNNANHAQSFLYLSARNACLDFIKTSGRAKERDAEFNYLYQLSEEDLQLEVVYVEYMAEIYREINNLPVQCSKIIKLSYLDGVKNEKIAEQLNISVQTVKNQKSKGLKILRKLFINHPDKYLFFLFLFKL</sequence>
<dbReference type="InterPro" id="IPR014284">
    <property type="entry name" value="RNA_pol_sigma-70_dom"/>
</dbReference>
<dbReference type="Gene3D" id="1.10.10.10">
    <property type="entry name" value="Winged helix-like DNA-binding domain superfamily/Winged helix DNA-binding domain"/>
    <property type="match status" value="1"/>
</dbReference>
<dbReference type="NCBIfam" id="TIGR02937">
    <property type="entry name" value="sigma70-ECF"/>
    <property type="match status" value="1"/>
</dbReference>
<evidence type="ECO:0000259" key="5">
    <source>
        <dbReference type="Pfam" id="PF08281"/>
    </source>
</evidence>
<keyword evidence="3" id="KW-0731">Sigma factor</keyword>
<keyword evidence="2" id="KW-0805">Transcription regulation</keyword>
<evidence type="ECO:0000256" key="2">
    <source>
        <dbReference type="ARBA" id="ARBA00023015"/>
    </source>
</evidence>
<dbReference type="EMBL" id="UGYW01000002">
    <property type="protein sequence ID" value="SUJ30228.1"/>
    <property type="molecule type" value="Genomic_DNA"/>
</dbReference>
<dbReference type="SUPFAM" id="SSF88659">
    <property type="entry name" value="Sigma3 and sigma4 domains of RNA polymerase sigma factors"/>
    <property type="match status" value="1"/>
</dbReference>
<evidence type="ECO:0000256" key="3">
    <source>
        <dbReference type="ARBA" id="ARBA00023082"/>
    </source>
</evidence>
<dbReference type="AlphaFoldDB" id="A0A380CVK0"/>
<evidence type="ECO:0000256" key="1">
    <source>
        <dbReference type="ARBA" id="ARBA00010641"/>
    </source>
</evidence>
<dbReference type="InterPro" id="IPR013325">
    <property type="entry name" value="RNA_pol_sigma_r2"/>
</dbReference>
<dbReference type="InterPro" id="IPR013249">
    <property type="entry name" value="RNA_pol_sigma70_r4_t2"/>
</dbReference>
<dbReference type="RefSeq" id="WP_115171856.1">
    <property type="nucleotide sequence ID" value="NZ_UGYW01000002.1"/>
</dbReference>
<gene>
    <name evidence="6" type="ORF">NCTC11388_04741</name>
</gene>
<feature type="domain" description="RNA polymerase sigma factor 70 region 4 type 2" evidence="5">
    <location>
        <begin position="122"/>
        <end position="172"/>
    </location>
</feature>
<comment type="similarity">
    <text evidence="1">Belongs to the sigma-70 factor family. ECF subfamily.</text>
</comment>
<dbReference type="PANTHER" id="PTHR43133:SF46">
    <property type="entry name" value="RNA POLYMERASE SIGMA-70 FACTOR ECF SUBFAMILY"/>
    <property type="match status" value="1"/>
</dbReference>
<evidence type="ECO:0000256" key="4">
    <source>
        <dbReference type="ARBA" id="ARBA00023163"/>
    </source>
</evidence>
<dbReference type="InterPro" id="IPR013324">
    <property type="entry name" value="RNA_pol_sigma_r3/r4-like"/>
</dbReference>
<dbReference type="GO" id="GO:0016987">
    <property type="term" value="F:sigma factor activity"/>
    <property type="evidence" value="ECO:0007669"/>
    <property type="project" value="UniProtKB-KW"/>
</dbReference>
<reference evidence="6 7" key="1">
    <citation type="submission" date="2018-06" db="EMBL/GenBank/DDBJ databases">
        <authorList>
            <consortium name="Pathogen Informatics"/>
            <person name="Doyle S."/>
        </authorList>
    </citation>
    <scope>NUCLEOTIDE SEQUENCE [LARGE SCALE GENOMIC DNA]</scope>
    <source>
        <strain evidence="6 7">NCTC11388</strain>
    </source>
</reference>
<dbReference type="InterPro" id="IPR036388">
    <property type="entry name" value="WH-like_DNA-bd_sf"/>
</dbReference>
<dbReference type="Proteomes" id="UP000254893">
    <property type="component" value="Unassembled WGS sequence"/>
</dbReference>
<evidence type="ECO:0000313" key="7">
    <source>
        <dbReference type="Proteomes" id="UP000254893"/>
    </source>
</evidence>
<accession>A0A380CVK0</accession>
<name>A0A380CVK0_SPHSI</name>
<dbReference type="Pfam" id="PF08281">
    <property type="entry name" value="Sigma70_r4_2"/>
    <property type="match status" value="1"/>
</dbReference>
<organism evidence="6 7">
    <name type="scientific">Sphingobacterium spiritivorum</name>
    <name type="common">Flavobacterium spiritivorum</name>
    <dbReference type="NCBI Taxonomy" id="258"/>
    <lineage>
        <taxon>Bacteria</taxon>
        <taxon>Pseudomonadati</taxon>
        <taxon>Bacteroidota</taxon>
        <taxon>Sphingobacteriia</taxon>
        <taxon>Sphingobacteriales</taxon>
        <taxon>Sphingobacteriaceae</taxon>
        <taxon>Sphingobacterium</taxon>
    </lineage>
</organism>
<protein>
    <submittedName>
        <fullName evidence="6">RNA polymerase sigma factor</fullName>
    </submittedName>
</protein>
<evidence type="ECO:0000313" key="6">
    <source>
        <dbReference type="EMBL" id="SUJ30228.1"/>
    </source>
</evidence>
<dbReference type="GO" id="GO:0006352">
    <property type="term" value="P:DNA-templated transcription initiation"/>
    <property type="evidence" value="ECO:0007669"/>
    <property type="project" value="InterPro"/>
</dbReference>
<dbReference type="InterPro" id="IPR039425">
    <property type="entry name" value="RNA_pol_sigma-70-like"/>
</dbReference>
<proteinExistence type="inferred from homology"/>
<dbReference type="Gene3D" id="1.10.1740.10">
    <property type="match status" value="1"/>
</dbReference>
<dbReference type="PANTHER" id="PTHR43133">
    <property type="entry name" value="RNA POLYMERASE ECF-TYPE SIGMA FACTO"/>
    <property type="match status" value="1"/>
</dbReference>